<comment type="caution">
    <text evidence="1">The sequence shown here is derived from an EMBL/GenBank/DDBJ whole genome shotgun (WGS) entry which is preliminary data.</text>
</comment>
<dbReference type="EMBL" id="JANBVB010003442">
    <property type="protein sequence ID" value="KAJ2878867.1"/>
    <property type="molecule type" value="Genomic_DNA"/>
</dbReference>
<reference evidence="1" key="1">
    <citation type="submission" date="2022-07" db="EMBL/GenBank/DDBJ databases">
        <title>Phylogenomic reconstructions and comparative analyses of Kickxellomycotina fungi.</title>
        <authorList>
            <person name="Reynolds N.K."/>
            <person name="Stajich J.E."/>
            <person name="Barry K."/>
            <person name="Grigoriev I.V."/>
            <person name="Crous P."/>
            <person name="Smith M.E."/>
        </authorList>
    </citation>
    <scope>NUCLEOTIDE SEQUENCE</scope>
    <source>
        <strain evidence="1">CBS 190363</strain>
    </source>
</reference>
<organism evidence="1 2">
    <name type="scientific">Coemansia aciculifera</name>
    <dbReference type="NCBI Taxonomy" id="417176"/>
    <lineage>
        <taxon>Eukaryota</taxon>
        <taxon>Fungi</taxon>
        <taxon>Fungi incertae sedis</taxon>
        <taxon>Zoopagomycota</taxon>
        <taxon>Kickxellomycotina</taxon>
        <taxon>Kickxellomycetes</taxon>
        <taxon>Kickxellales</taxon>
        <taxon>Kickxellaceae</taxon>
        <taxon>Coemansia</taxon>
    </lineage>
</organism>
<evidence type="ECO:0000313" key="1">
    <source>
        <dbReference type="EMBL" id="KAJ2878867.1"/>
    </source>
</evidence>
<accession>A0ACC1LUB9</accession>
<keyword evidence="2" id="KW-1185">Reference proteome</keyword>
<protein>
    <submittedName>
        <fullName evidence="1">Uncharacterized protein</fullName>
    </submittedName>
</protein>
<gene>
    <name evidence="1" type="ORF">IWW38_006228</name>
</gene>
<feature type="non-terminal residue" evidence="1">
    <location>
        <position position="247"/>
    </location>
</feature>
<name>A0ACC1LUB9_9FUNG</name>
<dbReference type="Proteomes" id="UP001139981">
    <property type="component" value="Unassembled WGS sequence"/>
</dbReference>
<proteinExistence type="predicted"/>
<sequence>MPYRPAWDTAYCDILDASPVVPICKTMWPDFGFDDTDGDNDSDSPFAAAGGLASTIDIHELLNLNGDDAFGRFAIDSDSHGSRSIFTRNLLAPPLLPMFTQANKTPRNAHSTAGQPLADTTLQQATSEACPGQAVFEWTAERDRLLAKVVQQYLGNWPLITETVNHALALYGSRALSARMCFEHWVSIKEDYSLDRNVIQTGFDEPEYGTRKLPNWSSQLSIQPVAPALSTMQLATQLVSHSETLQI</sequence>
<evidence type="ECO:0000313" key="2">
    <source>
        <dbReference type="Proteomes" id="UP001139981"/>
    </source>
</evidence>